<sequence>MSESGTFIQEAVQTQTKFPEVGSAAVVKKFHKNFELRLSSRKPKAQKAPKPSLLETRRERRGDDDKPEGGLGFGAADYVPQEHKLITQFNGVETDSGSCLAFAPSVRGGPGNTVEPRDWQTPGRQSDNVPSEFVKLEPWAVPCANSWMKDNPSKWQGYSFYTWETPLERCATVVYSLGLQPVLAFVGGLEFDMMPSPIAEVETFVCWPDTQPGGPQLSSGAEMHIMSGGVPLLTRTIRLKKRFGSGTGFSNGHLAAQWCPRLKRGNIGATTASGKANFGVPEDGADDSGLNAMDRDSLLQANASACHEASESRVREQGAKLTEEEHFIASMLYDDEMGTNVTESFHGAEAARRMKPLFPKAESLVEAQGQATDEHVLFSFRSPSNGLVGFEIQGLLSDNKLQLSVQMQFGPITTPRKRMTIMDLAQQLQIILTAIPFISVSSKATAVQAMSNFDTLAESHMPTSTDQGIGAFTNYWIISGENHRSGQRGKMIYWDNGPKSDPFNSAPTSGWRLVSDGNGQFWLVTGYAASQAGKMVYVKNGAFHSYNFNEDAKCKWKLEEDGGEYWLVTGPEHHTPGQMLYLTGSGWSLWNFGRDQKCKFRVVEVEFKIQPFMLSPAEVWIVTAPDHREEENMDNRMIFWKAGGPDNYALNYDPACRWILKPNGNGEYWLVTGSGSDSPGKMVYLKSDAFSVWNWNEDPKCMSAFLGRTVPRNLSHVEFLCERSIPTNF</sequence>
<feature type="region of interest" description="Disordered" evidence="1">
    <location>
        <begin position="103"/>
        <end position="128"/>
    </location>
</feature>
<dbReference type="OrthoDB" id="407508at2759"/>
<dbReference type="AlphaFoldDB" id="A0A812PNJ9"/>
<name>A0A812PNJ9_9DINO</name>
<organism evidence="2 3">
    <name type="scientific">Symbiodinium natans</name>
    <dbReference type="NCBI Taxonomy" id="878477"/>
    <lineage>
        <taxon>Eukaryota</taxon>
        <taxon>Sar</taxon>
        <taxon>Alveolata</taxon>
        <taxon>Dinophyceae</taxon>
        <taxon>Suessiales</taxon>
        <taxon>Symbiodiniaceae</taxon>
        <taxon>Symbiodinium</taxon>
    </lineage>
</organism>
<dbReference type="Proteomes" id="UP000604046">
    <property type="component" value="Unassembled WGS sequence"/>
</dbReference>
<keyword evidence="3" id="KW-1185">Reference proteome</keyword>
<evidence type="ECO:0000313" key="2">
    <source>
        <dbReference type="EMBL" id="CAE7356270.1"/>
    </source>
</evidence>
<proteinExistence type="predicted"/>
<comment type="caution">
    <text evidence="2">The sequence shown here is derived from an EMBL/GenBank/DDBJ whole genome shotgun (WGS) entry which is preliminary data.</text>
</comment>
<feature type="region of interest" description="Disordered" evidence="1">
    <location>
        <begin position="38"/>
        <end position="75"/>
    </location>
</feature>
<protein>
    <submittedName>
        <fullName evidence="2">FCPA protein</fullName>
    </submittedName>
</protein>
<reference evidence="2" key="1">
    <citation type="submission" date="2021-02" db="EMBL/GenBank/DDBJ databases">
        <authorList>
            <person name="Dougan E. K."/>
            <person name="Rhodes N."/>
            <person name="Thang M."/>
            <person name="Chan C."/>
        </authorList>
    </citation>
    <scope>NUCLEOTIDE SEQUENCE</scope>
</reference>
<gene>
    <name evidence="2" type="primary">FCPA</name>
    <name evidence="2" type="ORF">SNAT2548_LOCUS18966</name>
</gene>
<feature type="compositionally biased region" description="Basic and acidic residues" evidence="1">
    <location>
        <begin position="55"/>
        <end position="68"/>
    </location>
</feature>
<evidence type="ECO:0000256" key="1">
    <source>
        <dbReference type="SAM" id="MobiDB-lite"/>
    </source>
</evidence>
<dbReference type="EMBL" id="CAJNDS010002160">
    <property type="protein sequence ID" value="CAE7356270.1"/>
    <property type="molecule type" value="Genomic_DNA"/>
</dbReference>
<accession>A0A812PNJ9</accession>
<evidence type="ECO:0000313" key="3">
    <source>
        <dbReference type="Proteomes" id="UP000604046"/>
    </source>
</evidence>